<organism evidence="1 2">
    <name type="scientific">Brucella intermedia</name>
    <dbReference type="NCBI Taxonomy" id="94625"/>
    <lineage>
        <taxon>Bacteria</taxon>
        <taxon>Pseudomonadati</taxon>
        <taxon>Pseudomonadota</taxon>
        <taxon>Alphaproteobacteria</taxon>
        <taxon>Hyphomicrobiales</taxon>
        <taxon>Brucellaceae</taxon>
        <taxon>Brucella/Ochrobactrum group</taxon>
        <taxon>Brucella</taxon>
    </lineage>
</organism>
<dbReference type="RefSeq" id="WP_013650715.1">
    <property type="nucleotide sequence ID" value="NZ_JACGXG010000011.1"/>
</dbReference>
<protein>
    <recommendedName>
        <fullName evidence="3">DNA-binding response regulator</fullName>
    </recommendedName>
</protein>
<dbReference type="Proteomes" id="UP000578622">
    <property type="component" value="Unassembled WGS sequence"/>
</dbReference>
<dbReference type="Gene3D" id="1.10.10.10">
    <property type="entry name" value="Winged helix-like DNA-binding domain superfamily/Winged helix DNA-binding domain"/>
    <property type="match status" value="1"/>
</dbReference>
<reference evidence="1 2" key="1">
    <citation type="submission" date="2020-07" db="EMBL/GenBank/DDBJ databases">
        <title>Genomic Encyclopedia of Type Strains, Phase IV (KMG-V): Genome sequencing to study the core and pangenomes of soil and plant-associated prokaryotes.</title>
        <authorList>
            <person name="Whitman W."/>
        </authorList>
    </citation>
    <scope>NUCLEOTIDE SEQUENCE [LARGE SCALE GENOMIC DNA]</scope>
    <source>
        <strain evidence="1 2">RH4WT92</strain>
    </source>
</reference>
<dbReference type="SUPFAM" id="SSF88659">
    <property type="entry name" value="Sigma3 and sigma4 domains of RNA polymerase sigma factors"/>
    <property type="match status" value="1"/>
</dbReference>
<dbReference type="InterPro" id="IPR013324">
    <property type="entry name" value="RNA_pol_sigma_r3/r4-like"/>
</dbReference>
<evidence type="ECO:0000313" key="2">
    <source>
        <dbReference type="Proteomes" id="UP000578622"/>
    </source>
</evidence>
<keyword evidence="2" id="KW-1185">Reference proteome</keyword>
<gene>
    <name evidence="1" type="ORF">FHW20_004428</name>
</gene>
<evidence type="ECO:0000313" key="1">
    <source>
        <dbReference type="EMBL" id="MBA8853447.1"/>
    </source>
</evidence>
<proteinExistence type="predicted"/>
<dbReference type="InterPro" id="IPR036388">
    <property type="entry name" value="WH-like_DNA-bd_sf"/>
</dbReference>
<name>A0ABR6AVF8_9HYPH</name>
<accession>A0ABR6AVF8</accession>
<dbReference type="EMBL" id="JACGXG010000011">
    <property type="protein sequence ID" value="MBA8853447.1"/>
    <property type="molecule type" value="Genomic_DNA"/>
</dbReference>
<sequence>MKRLDGVVGAKPEPEAHRNGNTVVAPLRKRRLTGELYERDRKVETLIAELAALPRDELIGRAAITKRSEPGYVPSECLVYFIRASRHDNNETWFERLYRILMERVLRSVPKPENSDGKTESLTRSVVRDKVFSRFVEILSADRASYVDKLDYFEVRFDGAVASLRRDAQEQAWRDENRSKPLEYDEESGELSAEVEAAAGAHDPFAASDFDDPSYRSRLDAAIEALPPEQIRIIHMLKQGFPIDSKEPDVMTIAKALGRSEKTIRTYRDKAFAALRVALADGEKQ</sequence>
<comment type="caution">
    <text evidence="1">The sequence shown here is derived from an EMBL/GenBank/DDBJ whole genome shotgun (WGS) entry which is preliminary data.</text>
</comment>
<evidence type="ECO:0008006" key="3">
    <source>
        <dbReference type="Google" id="ProtNLM"/>
    </source>
</evidence>